<dbReference type="EMBL" id="LGIA01000153">
    <property type="protein sequence ID" value="KOH44734.1"/>
    <property type="molecule type" value="Genomic_DNA"/>
</dbReference>
<keyword evidence="8 9" id="KW-0411">Iron-sulfur</keyword>
<organism evidence="11 12">
    <name type="scientific">Sunxiuqinia dokdonensis</name>
    <dbReference type="NCBI Taxonomy" id="1409788"/>
    <lineage>
        <taxon>Bacteria</taxon>
        <taxon>Pseudomonadati</taxon>
        <taxon>Bacteroidota</taxon>
        <taxon>Bacteroidia</taxon>
        <taxon>Marinilabiliales</taxon>
        <taxon>Prolixibacteraceae</taxon>
        <taxon>Sunxiuqinia</taxon>
    </lineage>
</organism>
<dbReference type="STRING" id="1409788.NC99_23940"/>
<feature type="binding site" evidence="9">
    <location>
        <position position="264"/>
    </location>
    <ligand>
        <name>[4Fe-4S] cluster</name>
        <dbReference type="ChEBI" id="CHEBI:49883"/>
        <label>1</label>
    </ligand>
</feature>
<comment type="cofactor">
    <cofactor evidence="9">
        <name>[4Fe-4S] cluster</name>
        <dbReference type="ChEBI" id="CHEBI:49883"/>
    </cofactor>
    <text evidence="9">Binds 2 [4Fe-4S] clusters per monomer.</text>
</comment>
<dbReference type="Pfam" id="PF08331">
    <property type="entry name" value="QueG_DUF1730"/>
    <property type="match status" value="1"/>
</dbReference>
<dbReference type="InterPro" id="IPR013542">
    <property type="entry name" value="QueG_DUF1730"/>
</dbReference>
<keyword evidence="12" id="KW-1185">Reference proteome</keyword>
<feature type="binding site" evidence="9">
    <location>
        <position position="257"/>
    </location>
    <ligand>
        <name>[4Fe-4S] cluster</name>
        <dbReference type="ChEBI" id="CHEBI:49883"/>
        <label>2</label>
    </ligand>
</feature>
<feature type="binding site" evidence="9">
    <location>
        <position position="239"/>
    </location>
    <ligand>
        <name>tRNA</name>
        <dbReference type="ChEBI" id="CHEBI:17843"/>
    </ligand>
</feature>
<evidence type="ECO:0000313" key="12">
    <source>
        <dbReference type="Proteomes" id="UP000036958"/>
    </source>
</evidence>
<dbReference type="EC" id="1.17.99.6" evidence="9"/>
<comment type="cofactor">
    <cofactor evidence="9">
        <name>cob(II)alamin</name>
        <dbReference type="ChEBI" id="CHEBI:16304"/>
    </cofactor>
</comment>
<dbReference type="NCBIfam" id="TIGR00276">
    <property type="entry name" value="tRNA epoxyqueuosine(34) reductase QueG"/>
    <property type="match status" value="1"/>
</dbReference>
<dbReference type="Pfam" id="PF13484">
    <property type="entry name" value="Fer4_16"/>
    <property type="match status" value="1"/>
</dbReference>
<feature type="binding site" evidence="9">
    <location>
        <position position="149"/>
    </location>
    <ligand>
        <name>cob(II)alamin</name>
        <dbReference type="ChEBI" id="CHEBI:16304"/>
    </ligand>
</feature>
<feature type="binding site" evidence="9">
    <location>
        <position position="232"/>
    </location>
    <ligand>
        <name>cob(II)alamin</name>
        <dbReference type="ChEBI" id="CHEBI:16304"/>
    </ligand>
</feature>
<dbReference type="Gene3D" id="3.30.70.20">
    <property type="match status" value="1"/>
</dbReference>
<comment type="catalytic activity">
    <reaction evidence="9">
        <text>epoxyqueuosine(34) in tRNA + AH2 = queuosine(34) in tRNA + A + H2O</text>
        <dbReference type="Rhea" id="RHEA:32159"/>
        <dbReference type="Rhea" id="RHEA-COMP:18571"/>
        <dbReference type="Rhea" id="RHEA-COMP:18582"/>
        <dbReference type="ChEBI" id="CHEBI:13193"/>
        <dbReference type="ChEBI" id="CHEBI:15377"/>
        <dbReference type="ChEBI" id="CHEBI:17499"/>
        <dbReference type="ChEBI" id="CHEBI:194431"/>
        <dbReference type="ChEBI" id="CHEBI:194443"/>
        <dbReference type="EC" id="1.17.99.6"/>
    </reaction>
</comment>
<comment type="caution">
    <text evidence="11">The sequence shown here is derived from an EMBL/GenBank/DDBJ whole genome shotgun (WGS) entry which is preliminary data.</text>
</comment>
<evidence type="ECO:0000256" key="7">
    <source>
        <dbReference type="ARBA" id="ARBA00023004"/>
    </source>
</evidence>
<keyword evidence="3 9" id="KW-0819">tRNA processing</keyword>
<feature type="binding site" evidence="9">
    <location>
        <begin position="257"/>
        <end position="258"/>
    </location>
    <ligand>
        <name>cob(II)alamin</name>
        <dbReference type="ChEBI" id="CHEBI:16304"/>
    </ligand>
</feature>
<keyword evidence="1 9" id="KW-0004">4Fe-4S</keyword>
<dbReference type="GO" id="GO:0005737">
    <property type="term" value="C:cytoplasm"/>
    <property type="evidence" value="ECO:0007669"/>
    <property type="project" value="UniProtKB-SubCell"/>
</dbReference>
<reference evidence="12" key="1">
    <citation type="submission" date="2015-07" db="EMBL/GenBank/DDBJ databases">
        <title>Genome sequencing of Sunxiuqinia dokdonensis strain SK.</title>
        <authorList>
            <person name="Ahn S."/>
            <person name="Kim B.-C."/>
        </authorList>
    </citation>
    <scope>NUCLEOTIDE SEQUENCE [LARGE SCALE GENOMIC DNA]</scope>
    <source>
        <strain evidence="12">SK</strain>
    </source>
</reference>
<comment type="subcellular location">
    <subcellularLocation>
        <location evidence="9">Cytoplasm</location>
    </subcellularLocation>
</comment>
<dbReference type="GO" id="GO:0046872">
    <property type="term" value="F:metal ion binding"/>
    <property type="evidence" value="ECO:0007669"/>
    <property type="project" value="UniProtKB-KW"/>
</dbReference>
<feature type="binding site" evidence="9">
    <location>
        <position position="230"/>
    </location>
    <ligand>
        <name>[4Fe-4S] cluster</name>
        <dbReference type="ChEBI" id="CHEBI:49883"/>
        <label>2</label>
    </ligand>
</feature>
<sequence length="331" mass="37818">MNTRQKPGIFIFGKIGQNMEQQEQAAKIKEKAFELGFLDCGISKADFLSEEKSRLERWLNQELHGEMAYMARNVEMRLDPRLIFEGAKSVISVLLNYYPTEKQLADDAPVLSKYAYGKDYHFVLKDKLNELLKFIQNEIEPCNGRPFVDSAPVLDKAWAAKAGLGWVGKHTNLISVEHGSFFFIGELIVDLELPADNKTVRDHCGTCTRCIDACPTQAIVAPQVVDAQRCISYQTIELKGELDQSLQGKFEDRVFGCDICQDVCPWNLKSEPHREPDFEPHPKLMALTRNEWMEMDKPLFNELFRKSAVKRTKFEGLKRNLEFIDSASNSD</sequence>
<evidence type="ECO:0000256" key="3">
    <source>
        <dbReference type="ARBA" id="ARBA00022694"/>
    </source>
</evidence>
<evidence type="ECO:0000256" key="5">
    <source>
        <dbReference type="ARBA" id="ARBA00022785"/>
    </source>
</evidence>
<keyword evidence="9" id="KW-0170">Cobalt</keyword>
<keyword evidence="9" id="KW-0846">Cobalamin</keyword>
<feature type="binding site" evidence="9">
    <location>
        <position position="77"/>
    </location>
    <ligand>
        <name>cob(II)alamin</name>
        <dbReference type="ChEBI" id="CHEBI:16304"/>
    </ligand>
</feature>
<proteinExistence type="inferred from homology"/>
<dbReference type="UniPathway" id="UPA00392"/>
<dbReference type="GO" id="GO:0031419">
    <property type="term" value="F:cobalamin binding"/>
    <property type="evidence" value="ECO:0007669"/>
    <property type="project" value="UniProtKB-KW"/>
</dbReference>
<feature type="active site" description="Proton donor" evidence="9">
    <location>
        <position position="149"/>
    </location>
</feature>
<evidence type="ECO:0000256" key="6">
    <source>
        <dbReference type="ARBA" id="ARBA00023002"/>
    </source>
</evidence>
<dbReference type="InterPro" id="IPR017896">
    <property type="entry name" value="4Fe4S_Fe-S-bd"/>
</dbReference>
<feature type="binding site" evidence="9">
    <location>
        <position position="207"/>
    </location>
    <ligand>
        <name>[4Fe-4S] cluster</name>
        <dbReference type="ChEBI" id="CHEBI:49883"/>
        <label>1</label>
    </ligand>
</feature>
<dbReference type="PROSITE" id="PS51379">
    <property type="entry name" value="4FE4S_FER_2"/>
    <property type="match status" value="1"/>
</dbReference>
<evidence type="ECO:0000256" key="9">
    <source>
        <dbReference type="HAMAP-Rule" id="MF_00916"/>
    </source>
</evidence>
<protein>
    <recommendedName>
        <fullName evidence="9">Epoxyqueuosine reductase</fullName>
        <ecNumber evidence="9">1.17.99.6</ecNumber>
    </recommendedName>
    <alternativeName>
        <fullName evidence="9">Queuosine biosynthesis protein QueG</fullName>
    </alternativeName>
</protein>
<evidence type="ECO:0000313" key="11">
    <source>
        <dbReference type="EMBL" id="KOH44734.1"/>
    </source>
</evidence>
<dbReference type="InterPro" id="IPR017900">
    <property type="entry name" value="4Fe4S_Fe_S_CS"/>
</dbReference>
<feature type="binding site" evidence="9">
    <location>
        <position position="173"/>
    </location>
    <ligand>
        <name>cob(II)alamin</name>
        <dbReference type="ChEBI" id="CHEBI:16304"/>
    </ligand>
</feature>
<keyword evidence="7 9" id="KW-0408">Iron</keyword>
<feature type="domain" description="4Fe-4S ferredoxin-type" evidence="10">
    <location>
        <begin position="195"/>
        <end position="224"/>
    </location>
</feature>
<dbReference type="PATRIC" id="fig|1409788.3.peg.2473"/>
<dbReference type="InterPro" id="IPR004453">
    <property type="entry name" value="QueG"/>
</dbReference>
<dbReference type="GO" id="GO:0051539">
    <property type="term" value="F:4 iron, 4 sulfur cluster binding"/>
    <property type="evidence" value="ECO:0007669"/>
    <property type="project" value="UniProtKB-KW"/>
</dbReference>
<name>A0A0L8V8G8_9BACT</name>
<feature type="binding site" evidence="9">
    <location>
        <position position="260"/>
    </location>
    <ligand>
        <name>[4Fe-4S] cluster</name>
        <dbReference type="ChEBI" id="CHEBI:49883"/>
        <label>2</label>
    </ligand>
</feature>
<dbReference type="GO" id="GO:0052693">
    <property type="term" value="F:epoxyqueuosine reductase activity"/>
    <property type="evidence" value="ECO:0007669"/>
    <property type="project" value="UniProtKB-UniRule"/>
</dbReference>
<comment type="caution">
    <text evidence="9">Lacks conserved residue(s) required for the propagation of feature annotation.</text>
</comment>
<keyword evidence="5 9" id="KW-0671">Queuosine biosynthesis</keyword>
<keyword evidence="4 9" id="KW-0479">Metal-binding</keyword>
<evidence type="ECO:0000256" key="1">
    <source>
        <dbReference type="ARBA" id="ARBA00022485"/>
    </source>
</evidence>
<accession>A0A0L8V8G8</accession>
<dbReference type="PROSITE" id="PS00198">
    <property type="entry name" value="4FE4S_FER_1"/>
    <property type="match status" value="1"/>
</dbReference>
<dbReference type="GO" id="GO:0008616">
    <property type="term" value="P:tRNA queuosine(34) biosynthetic process"/>
    <property type="evidence" value="ECO:0007669"/>
    <property type="project" value="UniProtKB-UniRule"/>
</dbReference>
<dbReference type="SUPFAM" id="SSF46548">
    <property type="entry name" value="alpha-helical ferredoxin"/>
    <property type="match status" value="1"/>
</dbReference>
<gene>
    <name evidence="9" type="primary">queG</name>
    <name evidence="11" type="ORF">NC99_23940</name>
</gene>
<feature type="binding site" evidence="9">
    <location>
        <position position="210"/>
    </location>
    <ligand>
        <name>[4Fe-4S] cluster</name>
        <dbReference type="ChEBI" id="CHEBI:49883"/>
        <label>1</label>
    </ligand>
</feature>
<keyword evidence="2 9" id="KW-0963">Cytoplasm</keyword>
<dbReference type="PANTHER" id="PTHR30002:SF4">
    <property type="entry name" value="EPOXYQUEUOSINE REDUCTASE"/>
    <property type="match status" value="1"/>
</dbReference>
<evidence type="ECO:0000256" key="2">
    <source>
        <dbReference type="ARBA" id="ARBA00022490"/>
    </source>
</evidence>
<comment type="similarity">
    <text evidence="9">Belongs to the QueG family.</text>
</comment>
<comment type="subunit">
    <text evidence="9">Monomer.</text>
</comment>
<feature type="binding site" evidence="9">
    <location>
        <position position="204"/>
    </location>
    <ligand>
        <name>[4Fe-4S] cluster</name>
        <dbReference type="ChEBI" id="CHEBI:49883"/>
        <label>1</label>
    </ligand>
</feature>
<feature type="binding site" evidence="9">
    <location>
        <position position="214"/>
    </location>
    <ligand>
        <name>[4Fe-4S] cluster</name>
        <dbReference type="ChEBI" id="CHEBI:49883"/>
        <label>2</label>
    </ligand>
</feature>
<comment type="pathway">
    <text evidence="9">tRNA modification; tRNA-queuosine biosynthesis.</text>
</comment>
<evidence type="ECO:0000256" key="4">
    <source>
        <dbReference type="ARBA" id="ARBA00022723"/>
    </source>
</evidence>
<dbReference type="AlphaFoldDB" id="A0A0L8V8G8"/>
<dbReference type="HAMAP" id="MF_00916">
    <property type="entry name" value="QueG"/>
    <property type="match status" value="1"/>
</dbReference>
<feature type="binding site" evidence="9">
    <location>
        <position position="184"/>
    </location>
    <ligand>
        <name>cob(II)alamin</name>
        <dbReference type="ChEBI" id="CHEBI:16304"/>
    </ligand>
</feature>
<keyword evidence="6 9" id="KW-0560">Oxidoreductase</keyword>
<dbReference type="PANTHER" id="PTHR30002">
    <property type="entry name" value="EPOXYQUEUOSINE REDUCTASE"/>
    <property type="match status" value="1"/>
</dbReference>
<evidence type="ECO:0000259" key="10">
    <source>
        <dbReference type="PROSITE" id="PS51379"/>
    </source>
</evidence>
<comment type="function">
    <text evidence="9">Catalyzes the conversion of epoxyqueuosine (oQ) to queuosine (Q), which is a hypermodified base found in the wobble positions of tRNA(Asp), tRNA(Asn), tRNA(His) and tRNA(Tyr).</text>
</comment>
<evidence type="ECO:0000256" key="8">
    <source>
        <dbReference type="ARBA" id="ARBA00023014"/>
    </source>
</evidence>
<dbReference type="Proteomes" id="UP000036958">
    <property type="component" value="Unassembled WGS sequence"/>
</dbReference>